<keyword evidence="2" id="KW-0472">Membrane</keyword>
<keyword evidence="2" id="KW-0812">Transmembrane</keyword>
<dbReference type="Proteomes" id="UP001227543">
    <property type="component" value="Unassembled WGS sequence"/>
</dbReference>
<reference evidence="3 4" key="1">
    <citation type="submission" date="2016-10" db="EMBL/GenBank/DDBJ databases">
        <title>The genome sequence of Colletotrichum fioriniae PJ7.</title>
        <authorList>
            <person name="Baroncelli R."/>
        </authorList>
    </citation>
    <scope>NUCLEOTIDE SEQUENCE [LARGE SCALE GENOMIC DNA]</scope>
    <source>
        <strain evidence="3 4">Tom-12</strain>
    </source>
</reference>
<keyword evidence="2" id="KW-1133">Transmembrane helix</keyword>
<accession>A0ABQ9RLR0</accession>
<feature type="region of interest" description="Disordered" evidence="1">
    <location>
        <begin position="1"/>
        <end position="30"/>
    </location>
</feature>
<evidence type="ECO:0000313" key="4">
    <source>
        <dbReference type="Proteomes" id="UP001227543"/>
    </source>
</evidence>
<dbReference type="InterPro" id="IPR018786">
    <property type="entry name" value="Mit_KHE1"/>
</dbReference>
<evidence type="ECO:0000313" key="3">
    <source>
        <dbReference type="EMBL" id="KAK1506996.1"/>
    </source>
</evidence>
<feature type="region of interest" description="Disordered" evidence="1">
    <location>
        <begin position="295"/>
        <end position="338"/>
    </location>
</feature>
<gene>
    <name evidence="3" type="ORF">CTAM01_03328</name>
</gene>
<dbReference type="GeneID" id="85403602"/>
<feature type="region of interest" description="Disordered" evidence="1">
    <location>
        <begin position="237"/>
        <end position="257"/>
    </location>
</feature>
<dbReference type="Pfam" id="PF10173">
    <property type="entry name" value="Mit_KHE1"/>
    <property type="match status" value="1"/>
</dbReference>
<feature type="compositionally biased region" description="Basic and acidic residues" evidence="1">
    <location>
        <begin position="325"/>
        <end position="338"/>
    </location>
</feature>
<dbReference type="EMBL" id="MLFU01000007">
    <property type="protein sequence ID" value="KAK1506996.1"/>
    <property type="molecule type" value="Genomic_DNA"/>
</dbReference>
<comment type="caution">
    <text evidence="3">The sequence shown here is derived from an EMBL/GenBank/DDBJ whole genome shotgun (WGS) entry which is preliminary data.</text>
</comment>
<evidence type="ECO:0000256" key="2">
    <source>
        <dbReference type="SAM" id="Phobius"/>
    </source>
</evidence>
<feature type="transmembrane region" description="Helical" evidence="2">
    <location>
        <begin position="162"/>
        <end position="181"/>
    </location>
</feature>
<evidence type="ECO:0008006" key="5">
    <source>
        <dbReference type="Google" id="ProtNLM"/>
    </source>
</evidence>
<sequence length="338" mass="37735">MPAACEYARPDEDEVSRSSQPPAPIARAEPSSSDMRLYLLPITTSRTLLYSQRLNIATTNQQGLADKVSKRAAKLWAGWEAKESGWQKKVVSYGNYALRRIPYEEWGLKSVPPISARRKDEELKGKEKIELVFPDTIIPTKQAEQVVRTLATERDALHKRKLIWCLIGMPISAPFALVPVIPNLPFFYLVYRAWSHWRALEGGKHLRFLVDNKLLALSPSKLLNDIYTPLIPENTTVTPSKPALGSTEPLKGKGENAKDETILLSQANGQRIAKTLDVPELGVEIERAIWQVNHAKKAKEEEASVEAADDAAKEAAKQVNANPTTDKEKPSDPTKEKK</sequence>
<protein>
    <recommendedName>
        <fullName evidence="5">Mitochondrial K+-H+ exchange-related-domain-containing protein</fullName>
    </recommendedName>
</protein>
<organism evidence="3 4">
    <name type="scientific">Colletotrichum tamarilloi</name>
    <dbReference type="NCBI Taxonomy" id="1209934"/>
    <lineage>
        <taxon>Eukaryota</taxon>
        <taxon>Fungi</taxon>
        <taxon>Dikarya</taxon>
        <taxon>Ascomycota</taxon>
        <taxon>Pezizomycotina</taxon>
        <taxon>Sordariomycetes</taxon>
        <taxon>Hypocreomycetidae</taxon>
        <taxon>Glomerellales</taxon>
        <taxon>Glomerellaceae</taxon>
        <taxon>Colletotrichum</taxon>
        <taxon>Colletotrichum acutatum species complex</taxon>
    </lineage>
</organism>
<name>A0ABQ9RLR0_9PEZI</name>
<dbReference type="PANTHER" id="PTHR28062:SF1">
    <property type="entry name" value="TRANSMEMBRANE PROTEIN"/>
    <property type="match status" value="1"/>
</dbReference>
<proteinExistence type="predicted"/>
<dbReference type="RefSeq" id="XP_060386363.1">
    <property type="nucleotide sequence ID" value="XM_060519364.1"/>
</dbReference>
<keyword evidence="4" id="KW-1185">Reference proteome</keyword>
<evidence type="ECO:0000256" key="1">
    <source>
        <dbReference type="SAM" id="MobiDB-lite"/>
    </source>
</evidence>
<dbReference type="PANTHER" id="PTHR28062">
    <property type="entry name" value="K+-H+ EXCHANGE-LIKE PROTEIN"/>
    <property type="match status" value="1"/>
</dbReference>